<keyword evidence="2" id="KW-1185">Reference proteome</keyword>
<sequence length="262" mass="31430">MQKTLTLLFFVFSISIFSQEYLNKIENYDIQLYKHLDSLTVENKISVEDYFKFSKPFSKWDIRPIKYEKIWALDSIRISSEIPNFFWGGFSQRYEFTEKQAGDKPNEFLDKGLIDENSNINFLKNNIEKFNILCSLVEKSKNTIFLNQPSIQRIDNVFKENNIYWSYIIPEKSPFPISTKSKIEKKYNFTSKQIQILDKMEEINIYSIVKTEKGIFLLLDGFTDNSYGFYYSFKNTMERDNHLFEIMKEQKINEQFFYYIAN</sequence>
<name>A0ABX7XB20_9FLAO</name>
<protein>
    <submittedName>
        <fullName evidence="1">Uncharacterized protein</fullName>
    </submittedName>
</protein>
<evidence type="ECO:0000313" key="1">
    <source>
        <dbReference type="EMBL" id="QTV05068.1"/>
    </source>
</evidence>
<dbReference type="EMBL" id="CP072842">
    <property type="protein sequence ID" value="QTV05068.1"/>
    <property type="molecule type" value="Genomic_DNA"/>
</dbReference>
<accession>A0ABX7XB20</accession>
<evidence type="ECO:0000313" key="2">
    <source>
        <dbReference type="Proteomes" id="UP000672011"/>
    </source>
</evidence>
<reference evidence="1 2" key="1">
    <citation type="journal article" date="2021" name="Int. J. Syst. Evol. Microbiol.">
        <title>Faecalibacter bovis sp. nov., isolated from cow faeces.</title>
        <authorList>
            <person name="Li F."/>
            <person name="Zhao W."/>
            <person name="Hong Q."/>
            <person name="Shao Q."/>
            <person name="Song J."/>
            <person name="Yang S."/>
        </authorList>
    </citation>
    <scope>NUCLEOTIDE SEQUENCE [LARGE SCALE GENOMIC DNA]</scope>
    <source>
        <strain evidence="1 2">ZY171143</strain>
    </source>
</reference>
<gene>
    <name evidence="1" type="ORF">J9309_09730</name>
</gene>
<dbReference type="Proteomes" id="UP000672011">
    <property type="component" value="Chromosome"/>
</dbReference>
<reference evidence="2" key="2">
    <citation type="submission" date="2021-04" db="EMBL/GenBank/DDBJ databases">
        <title>Taxonomy of Flavobacteriaceae bacterium ZY171143.</title>
        <authorList>
            <person name="Li F."/>
        </authorList>
    </citation>
    <scope>NUCLEOTIDE SEQUENCE [LARGE SCALE GENOMIC DNA]</scope>
    <source>
        <strain evidence="2">ZY171143</strain>
    </source>
</reference>
<organism evidence="1 2">
    <name type="scientific">Faecalibacter bovis</name>
    <dbReference type="NCBI Taxonomy" id="2898187"/>
    <lineage>
        <taxon>Bacteria</taxon>
        <taxon>Pseudomonadati</taxon>
        <taxon>Bacteroidota</taxon>
        <taxon>Flavobacteriia</taxon>
        <taxon>Flavobacteriales</taxon>
        <taxon>Weeksellaceae</taxon>
        <taxon>Faecalibacter</taxon>
    </lineage>
</organism>
<proteinExistence type="predicted"/>
<dbReference type="RefSeq" id="WP_230475697.1">
    <property type="nucleotide sequence ID" value="NZ_CP072842.1"/>
</dbReference>